<feature type="domain" description="Ricin B lectin" evidence="1">
    <location>
        <begin position="6"/>
        <end position="61"/>
    </location>
</feature>
<sequence>MALIQQGEYLIRCAANDLYIDLSGGSADPETPIIGWHLHKGTNQRWDVQQKSLNVFTIRSMVGEAFFGLSGLKVFPPLIAAQSFPEAWSVEPVGEGKYRIHFLYIDAVVTLPEDREGTQFVLQPWRGENRQMFIFENA</sequence>
<gene>
    <name evidence="2" type="ORF">O4U47_05120</name>
</gene>
<dbReference type="Proteomes" id="UP001165685">
    <property type="component" value="Unassembled WGS sequence"/>
</dbReference>
<dbReference type="Pfam" id="PF14200">
    <property type="entry name" value="RicinB_lectin_2"/>
    <property type="match status" value="1"/>
</dbReference>
<dbReference type="SUPFAM" id="SSF50370">
    <property type="entry name" value="Ricin B-like lectins"/>
    <property type="match status" value="1"/>
</dbReference>
<dbReference type="EMBL" id="JAQFWP010000006">
    <property type="protein sequence ID" value="MDA2803883.1"/>
    <property type="molecule type" value="Genomic_DNA"/>
</dbReference>
<organism evidence="2 3">
    <name type="scientific">Nocardiopsis suaedae</name>
    <dbReference type="NCBI Taxonomy" id="3018444"/>
    <lineage>
        <taxon>Bacteria</taxon>
        <taxon>Bacillati</taxon>
        <taxon>Actinomycetota</taxon>
        <taxon>Actinomycetes</taxon>
        <taxon>Streptosporangiales</taxon>
        <taxon>Nocardiopsidaceae</taxon>
        <taxon>Nocardiopsis</taxon>
    </lineage>
</organism>
<evidence type="ECO:0000313" key="2">
    <source>
        <dbReference type="EMBL" id="MDA2803883.1"/>
    </source>
</evidence>
<reference evidence="2" key="1">
    <citation type="submission" date="2023-01" db="EMBL/GenBank/DDBJ databases">
        <title>Draft genome sequence of Nocardiopsis sp. LSu2-4 isolated from halophytes.</title>
        <authorList>
            <person name="Duangmal K."/>
            <person name="Chantavorakit T."/>
        </authorList>
    </citation>
    <scope>NUCLEOTIDE SEQUENCE</scope>
    <source>
        <strain evidence="2">LSu2-4</strain>
    </source>
</reference>
<comment type="caution">
    <text evidence="2">The sequence shown here is derived from an EMBL/GenBank/DDBJ whole genome shotgun (WGS) entry which is preliminary data.</text>
</comment>
<evidence type="ECO:0000313" key="3">
    <source>
        <dbReference type="Proteomes" id="UP001165685"/>
    </source>
</evidence>
<dbReference type="InterPro" id="IPR000772">
    <property type="entry name" value="Ricin_B_lectin"/>
</dbReference>
<evidence type="ECO:0000259" key="1">
    <source>
        <dbReference type="Pfam" id="PF14200"/>
    </source>
</evidence>
<protein>
    <submittedName>
        <fullName evidence="2">RICIN domain-containing protein</fullName>
    </submittedName>
</protein>
<name>A0ABT4TGP3_9ACTN</name>
<proteinExistence type="predicted"/>
<dbReference type="Gene3D" id="2.80.10.50">
    <property type="match status" value="1"/>
</dbReference>
<keyword evidence="3" id="KW-1185">Reference proteome</keyword>
<accession>A0ABT4TGP3</accession>
<dbReference type="InterPro" id="IPR035992">
    <property type="entry name" value="Ricin_B-like_lectins"/>
</dbReference>
<dbReference type="RefSeq" id="WP_270676372.1">
    <property type="nucleotide sequence ID" value="NZ_JAQFWP010000006.1"/>
</dbReference>